<accession>A0A2S6N982</accession>
<protein>
    <recommendedName>
        <fullName evidence="2">Tll0287-like domain-containing protein</fullName>
    </recommendedName>
</protein>
<sequence length="195" mass="20575">MRLIQITPVVIMIALLGIGAAAAADSQAEILKEKSRAAAASFQDTLRGHLMSAMKAGGTLAAIGACRETAPEAAAKASEAAGATIKRTSLKVRNPNDAPDAWEQATLEQFAARKAAGEKLATMEYGAWVDGPKGRVYRYMKAIPMGEKCTLCHGKTIAPAVQAKLHELYPQDRATGFAPGDLRGAVSITWPATQR</sequence>
<dbReference type="RefSeq" id="WP_104520191.1">
    <property type="nucleotide sequence ID" value="NZ_NHRY01000196.1"/>
</dbReference>
<reference evidence="3 4" key="1">
    <citation type="journal article" date="2018" name="Arch. Microbiol.">
        <title>New insights into the metabolic potential of the phototrophic purple bacterium Rhodopila globiformis DSM 161(T) from its draft genome sequence and evidence for a vanadium-dependent nitrogenase.</title>
        <authorList>
            <person name="Imhoff J.F."/>
            <person name="Rahn T."/>
            <person name="Kunzel S."/>
            <person name="Neulinger S.C."/>
        </authorList>
    </citation>
    <scope>NUCLEOTIDE SEQUENCE [LARGE SCALE GENOMIC DNA]</scope>
    <source>
        <strain evidence="3 4">DSM 161</strain>
    </source>
</reference>
<evidence type="ECO:0000256" key="1">
    <source>
        <dbReference type="SAM" id="SignalP"/>
    </source>
</evidence>
<dbReference type="AlphaFoldDB" id="A0A2S6N982"/>
<keyword evidence="1" id="KW-0732">Signal</keyword>
<dbReference type="Pfam" id="PF11845">
    <property type="entry name" value="Tll0287-like"/>
    <property type="match status" value="1"/>
</dbReference>
<feature type="chain" id="PRO_5015740933" description="Tll0287-like domain-containing protein" evidence="1">
    <location>
        <begin position="24"/>
        <end position="195"/>
    </location>
</feature>
<feature type="signal peptide" evidence="1">
    <location>
        <begin position="1"/>
        <end position="23"/>
    </location>
</feature>
<name>A0A2S6N982_RHOGL</name>
<proteinExistence type="predicted"/>
<organism evidence="3 4">
    <name type="scientific">Rhodopila globiformis</name>
    <name type="common">Rhodopseudomonas globiformis</name>
    <dbReference type="NCBI Taxonomy" id="1071"/>
    <lineage>
        <taxon>Bacteria</taxon>
        <taxon>Pseudomonadati</taxon>
        <taxon>Pseudomonadota</taxon>
        <taxon>Alphaproteobacteria</taxon>
        <taxon>Acetobacterales</taxon>
        <taxon>Acetobacteraceae</taxon>
        <taxon>Rhodopila</taxon>
    </lineage>
</organism>
<dbReference type="EMBL" id="NHRY01000196">
    <property type="protein sequence ID" value="PPQ31175.1"/>
    <property type="molecule type" value="Genomic_DNA"/>
</dbReference>
<evidence type="ECO:0000313" key="4">
    <source>
        <dbReference type="Proteomes" id="UP000239724"/>
    </source>
</evidence>
<dbReference type="Proteomes" id="UP000239724">
    <property type="component" value="Unassembled WGS sequence"/>
</dbReference>
<dbReference type="InterPro" id="IPR021796">
    <property type="entry name" value="Tll0287-like_dom"/>
</dbReference>
<feature type="domain" description="Tll0287-like" evidence="2">
    <location>
        <begin position="22"/>
        <end position="191"/>
    </location>
</feature>
<evidence type="ECO:0000313" key="3">
    <source>
        <dbReference type="EMBL" id="PPQ31175.1"/>
    </source>
</evidence>
<dbReference type="OrthoDB" id="9797588at2"/>
<evidence type="ECO:0000259" key="2">
    <source>
        <dbReference type="Pfam" id="PF11845"/>
    </source>
</evidence>
<comment type="caution">
    <text evidence="3">The sequence shown here is derived from an EMBL/GenBank/DDBJ whole genome shotgun (WGS) entry which is preliminary data.</text>
</comment>
<keyword evidence="4" id="KW-1185">Reference proteome</keyword>
<gene>
    <name evidence="3" type="ORF">CCS01_17890</name>
</gene>